<dbReference type="RefSeq" id="WP_267981491.1">
    <property type="nucleotide sequence ID" value="NZ_JAPQKF010000007.1"/>
</dbReference>
<reference evidence="1" key="1">
    <citation type="submission" date="2023-06" db="EMBL/GenBank/DDBJ databases">
        <title>Two novel species of Acinetobacter isolated from motorbike repairing workshop in Vietnam.</title>
        <authorList>
            <person name="Le N.T.T."/>
        </authorList>
    </citation>
    <scope>NUCLEOTIDE SEQUENCE</scope>
    <source>
        <strain evidence="1">VNH17</strain>
    </source>
</reference>
<organism evidence="1 2">
    <name type="scientific">Acinetobacter thutiue</name>
    <dbReference type="NCBI Taxonomy" id="2998078"/>
    <lineage>
        <taxon>Bacteria</taxon>
        <taxon>Pseudomonadati</taxon>
        <taxon>Pseudomonadota</taxon>
        <taxon>Gammaproteobacteria</taxon>
        <taxon>Moraxellales</taxon>
        <taxon>Moraxellaceae</taxon>
        <taxon>Acinetobacter</taxon>
    </lineage>
</organism>
<comment type="caution">
    <text evidence="1">The sequence shown here is derived from an EMBL/GenBank/DDBJ whole genome shotgun (WGS) entry which is preliminary data.</text>
</comment>
<evidence type="ECO:0000313" key="1">
    <source>
        <dbReference type="EMBL" id="MDN0015219.1"/>
    </source>
</evidence>
<evidence type="ECO:0000313" key="2">
    <source>
        <dbReference type="Proteomes" id="UP001168524"/>
    </source>
</evidence>
<proteinExistence type="predicted"/>
<keyword evidence="2" id="KW-1185">Reference proteome</keyword>
<accession>A0ABT7WRA9</accession>
<sequence length="288" mass="32390">MKKQLLICMGVLGLTACGGEDDAIYEIVDPSSKASFFSYDIATAKAGDDLTKKTYQVDKDKNFIVNYSQTPKLQTEATRNFLTKDELSQISPPQNTTGAYWVGENAIFNDTVLEYEPYNLGNKTPFKLSYQLKKIDLSGQEITDYLDYFYTQAQRSTKVGDTTLGLIKSLTVATTDKFPNNSVCWQKQVQLSTQDYIEFYPTQALDHVSTNSTVLGAGTWQNAGWTVYQPSDTQNLADTRVLYQNKEYWGFAHAQKEVNDAQPNSVLACDFFNDTAFKSVDKVLNKVF</sequence>
<evidence type="ECO:0008006" key="3">
    <source>
        <dbReference type="Google" id="ProtNLM"/>
    </source>
</evidence>
<gene>
    <name evidence="1" type="ORF">QTA56_13390</name>
</gene>
<protein>
    <recommendedName>
        <fullName evidence="3">Lipoprotein</fullName>
    </recommendedName>
</protein>
<name>A0ABT7WRA9_9GAMM</name>
<dbReference type="PROSITE" id="PS51257">
    <property type="entry name" value="PROKAR_LIPOPROTEIN"/>
    <property type="match status" value="1"/>
</dbReference>
<dbReference type="Proteomes" id="UP001168524">
    <property type="component" value="Unassembled WGS sequence"/>
</dbReference>
<dbReference type="EMBL" id="JAUDZE010000007">
    <property type="protein sequence ID" value="MDN0015219.1"/>
    <property type="molecule type" value="Genomic_DNA"/>
</dbReference>